<evidence type="ECO:0000256" key="2">
    <source>
        <dbReference type="SAM" id="SignalP"/>
    </source>
</evidence>
<keyword evidence="3" id="KW-0378">Hydrolase</keyword>
<dbReference type="Pfam" id="PF04122">
    <property type="entry name" value="CW_binding_2"/>
    <property type="match status" value="3"/>
</dbReference>
<organism evidence="3 4">
    <name type="scientific">Clostridium ragsdalei P11</name>
    <dbReference type="NCBI Taxonomy" id="1353534"/>
    <lineage>
        <taxon>Bacteria</taxon>
        <taxon>Bacillati</taxon>
        <taxon>Bacillota</taxon>
        <taxon>Clostridia</taxon>
        <taxon>Eubacteriales</taxon>
        <taxon>Clostridiaceae</taxon>
        <taxon>Clostridium</taxon>
    </lineage>
</organism>
<dbReference type="Gene3D" id="3.40.50.12090">
    <property type="match status" value="2"/>
</dbReference>
<feature type="chain" id="PRO_5008342494" evidence="2">
    <location>
        <begin position="29"/>
        <end position="654"/>
    </location>
</feature>
<dbReference type="PATRIC" id="fig|1353534.3.peg.3242"/>
<reference evidence="3 4" key="1">
    <citation type="journal article" date="2012" name="Front. Microbiol.">
        <title>Draft Genome Sequence of the Virulent Strain 01-B526 of the Fish Pathogen Aeromonas salmonicida.</title>
        <authorList>
            <person name="Charette S.J."/>
            <person name="Brochu F."/>
            <person name="Boyle B."/>
            <person name="Filion G."/>
            <person name="Tanaka K.H."/>
            <person name="Derome N."/>
        </authorList>
    </citation>
    <scope>NUCLEOTIDE SEQUENCE [LARGE SCALE GENOMIC DNA]</scope>
    <source>
        <strain evidence="3 4">P11</strain>
    </source>
</reference>
<feature type="compositionally biased region" description="Polar residues" evidence="1">
    <location>
        <begin position="359"/>
        <end position="381"/>
    </location>
</feature>
<dbReference type="AlphaFoldDB" id="A0A1A6AMF6"/>
<dbReference type="InterPro" id="IPR007253">
    <property type="entry name" value="Cell_wall-bd_2"/>
</dbReference>
<evidence type="ECO:0000313" key="4">
    <source>
        <dbReference type="Proteomes" id="UP000093954"/>
    </source>
</evidence>
<dbReference type="Proteomes" id="UP000093954">
    <property type="component" value="Unassembled WGS sequence"/>
</dbReference>
<dbReference type="GO" id="GO:0008745">
    <property type="term" value="F:N-acetylmuramoyl-L-alanine amidase activity"/>
    <property type="evidence" value="ECO:0007669"/>
    <property type="project" value="UniProtKB-EC"/>
</dbReference>
<name>A0A1A6AMF6_9CLOT</name>
<dbReference type="EC" id="3.5.1.28" evidence="3"/>
<gene>
    <name evidence="3" type="primary">lytC_20</name>
    <name evidence="3" type="ORF">CLRAG_31940</name>
</gene>
<keyword evidence="2" id="KW-0732">Signal</keyword>
<evidence type="ECO:0000313" key="3">
    <source>
        <dbReference type="EMBL" id="OBR91252.1"/>
    </source>
</evidence>
<dbReference type="PANTHER" id="PTHR30032">
    <property type="entry name" value="N-ACETYLMURAMOYL-L-ALANINE AMIDASE-RELATED"/>
    <property type="match status" value="1"/>
</dbReference>
<keyword evidence="4" id="KW-1185">Reference proteome</keyword>
<feature type="signal peptide" evidence="2">
    <location>
        <begin position="1"/>
        <end position="28"/>
    </location>
</feature>
<feature type="region of interest" description="Disordered" evidence="1">
    <location>
        <begin position="340"/>
        <end position="381"/>
    </location>
</feature>
<dbReference type="InterPro" id="IPR051922">
    <property type="entry name" value="Bact_Sporulation_Assoc"/>
</dbReference>
<dbReference type="PANTHER" id="PTHR30032:SF8">
    <property type="entry name" value="GERMINATION-SPECIFIC N-ACETYLMURAMOYL-L-ALANINE AMIDASE"/>
    <property type="match status" value="1"/>
</dbReference>
<comment type="caution">
    <text evidence="3">The sequence shown here is derived from an EMBL/GenBank/DDBJ whole genome shotgun (WGS) entry which is preliminary data.</text>
</comment>
<sequence>MQKVISKCTTFLFMIGIALSGFGSQVYADTNISKNRICGNDRIETSLKISQNGWKDGSSTVVIAQGYGYADALCAGPLAKKYNAPIILSKQDGLSDETISELKSLKASKAFVIGGKASLSDNVESELKNIGINDVERLGGATRYETSVKIAESLGSVDSIVVASGSGYADSLSIAPIASKKGMPILLSEKDSLPDVDTEYIKKVNANKSYVIGGESVISDNIKNSLPNAQRIGGSTRFETNLAVLENFKSDLDFSNVYIAEGDGPNGNEFADALSGSALAAQKSAPLVLMYNRLNSNVEDFIKSNISNKTVFTALGGTKVVPDDAVDNIITAYNQANSGKNTNISGGSSGGSSGGYTPVQPSGDLSLNSANQTYDGNTSGNKNEIIGNVNISADKVSLQNVKIDGTLTIDPGTSGVSTITNVTAGNIVVKSGADHSIYLSNVKSDSLLVNSSNSVKVEISSGTQIVDTQIASSATLVTLNDAKSTFGQVIVDSTSEPQITLTGGFENVNVKNKADINLTGANVSTINASESFTLNINDNTSTVAALKVLEGCVVDGNKKIAQTTVKNIVNVNKSGINLNIIENTPDDIDINAVSKNDNDKIALTLYDSQGNLSYINQSENGNLQVKTALKSGKYHGFIKSSSTEKVNINEFEIK</sequence>
<proteinExistence type="predicted"/>
<evidence type="ECO:0000256" key="1">
    <source>
        <dbReference type="SAM" id="MobiDB-lite"/>
    </source>
</evidence>
<dbReference type="RefSeq" id="WP_065079282.1">
    <property type="nucleotide sequence ID" value="NZ_LROS01000044.1"/>
</dbReference>
<accession>A0A1A6AMF6</accession>
<protein>
    <submittedName>
        <fullName evidence="3">N-acetylmuramoyl-L-alanine amidase LytC</fullName>
        <ecNumber evidence="3">3.5.1.28</ecNumber>
    </submittedName>
</protein>
<dbReference type="EMBL" id="LROS01000044">
    <property type="protein sequence ID" value="OBR91252.1"/>
    <property type="molecule type" value="Genomic_DNA"/>
</dbReference>